<evidence type="ECO:0000259" key="2">
    <source>
        <dbReference type="PROSITE" id="PS51465"/>
    </source>
</evidence>
<dbReference type="Pfam" id="PF00050">
    <property type="entry name" value="Kazal_1"/>
    <property type="match status" value="1"/>
</dbReference>
<evidence type="ECO:0000256" key="1">
    <source>
        <dbReference type="SAM" id="MobiDB-lite"/>
    </source>
</evidence>
<dbReference type="InterPro" id="IPR039932">
    <property type="entry name" value="Spink4-like"/>
</dbReference>
<dbReference type="InterPro" id="IPR002350">
    <property type="entry name" value="Kazal_dom"/>
</dbReference>
<dbReference type="PROSITE" id="PS51465">
    <property type="entry name" value="KAZAL_2"/>
    <property type="match status" value="1"/>
</dbReference>
<dbReference type="GeneID" id="101890301"/>
<feature type="domain" description="Kazal-like" evidence="2">
    <location>
        <begin position="96"/>
        <end position="149"/>
    </location>
</feature>
<dbReference type="PANTHER" id="PTHR21179">
    <property type="entry name" value="SERINE-TYPE ENDOPEPTIDASE INHIBITOR"/>
    <property type="match status" value="1"/>
</dbReference>
<gene>
    <name evidence="4" type="primary">LOC101890301</name>
</gene>
<dbReference type="SUPFAM" id="SSF100895">
    <property type="entry name" value="Kazal-type serine protease inhibitors"/>
    <property type="match status" value="1"/>
</dbReference>
<dbReference type="InterPro" id="IPR036058">
    <property type="entry name" value="Kazal_dom_sf"/>
</dbReference>
<accession>A0ABM3UQB5</accession>
<dbReference type="Proteomes" id="UP001652621">
    <property type="component" value="Unplaced"/>
</dbReference>
<sequence length="149" mass="15839">MKLLLGFGSGTEQFYGLHRSVMLTVLQCSTLALPQRPSDRFFPQRLPGAGNNGNPFLPSTNNNQGNLGNNNQGNSGNNNNIVSSTTAAPTTATTASPQFLSCLQSCPSTMEYNPICGSDNINYHNNGRLVCAQRCGKNVSALRSGICNP</sequence>
<evidence type="ECO:0000313" key="4">
    <source>
        <dbReference type="RefSeq" id="XP_058975723.1"/>
    </source>
</evidence>
<dbReference type="RefSeq" id="XP_058975723.1">
    <property type="nucleotide sequence ID" value="XM_059119740.1"/>
</dbReference>
<proteinExistence type="predicted"/>
<organism evidence="3 4">
    <name type="scientific">Musca domestica</name>
    <name type="common">House fly</name>
    <dbReference type="NCBI Taxonomy" id="7370"/>
    <lineage>
        <taxon>Eukaryota</taxon>
        <taxon>Metazoa</taxon>
        <taxon>Ecdysozoa</taxon>
        <taxon>Arthropoda</taxon>
        <taxon>Hexapoda</taxon>
        <taxon>Insecta</taxon>
        <taxon>Pterygota</taxon>
        <taxon>Neoptera</taxon>
        <taxon>Endopterygota</taxon>
        <taxon>Diptera</taxon>
        <taxon>Brachycera</taxon>
        <taxon>Muscomorpha</taxon>
        <taxon>Muscoidea</taxon>
        <taxon>Muscidae</taxon>
        <taxon>Musca</taxon>
    </lineage>
</organism>
<dbReference type="Gene3D" id="3.30.60.30">
    <property type="match status" value="1"/>
</dbReference>
<evidence type="ECO:0000313" key="3">
    <source>
        <dbReference type="Proteomes" id="UP001652621"/>
    </source>
</evidence>
<dbReference type="PANTHER" id="PTHR21179:SF1">
    <property type="entry name" value="KAZ1-TYPE SERINE PROTEASE INHIBITOR-LIKE PROTEIN TYPE EPSILON-RELATED"/>
    <property type="match status" value="1"/>
</dbReference>
<feature type="region of interest" description="Disordered" evidence="1">
    <location>
        <begin position="45"/>
        <end position="84"/>
    </location>
</feature>
<name>A0ABM3UQB5_MUSDO</name>
<feature type="compositionally biased region" description="Low complexity" evidence="1">
    <location>
        <begin position="61"/>
        <end position="84"/>
    </location>
</feature>
<protein>
    <submittedName>
        <fullName evidence="4">Transcriptional regulator cudA isoform X1</fullName>
    </submittedName>
</protein>
<reference evidence="4" key="1">
    <citation type="submission" date="2025-08" db="UniProtKB">
        <authorList>
            <consortium name="RefSeq"/>
        </authorList>
    </citation>
    <scope>IDENTIFICATION</scope>
    <source>
        <strain evidence="4">Aabys</strain>
        <tissue evidence="4">Whole body</tissue>
    </source>
</reference>
<keyword evidence="3" id="KW-1185">Reference proteome</keyword>